<evidence type="ECO:0000256" key="4">
    <source>
        <dbReference type="PROSITE-ProRule" id="PRU00207"/>
    </source>
</evidence>
<reference evidence="7" key="1">
    <citation type="submission" date="2025-08" db="UniProtKB">
        <authorList>
            <consortium name="Ensembl"/>
        </authorList>
    </citation>
    <scope>IDENTIFICATION</scope>
</reference>
<dbReference type="PROSITE" id="PS50145">
    <property type="entry name" value="ZF_TRAF"/>
    <property type="match status" value="1"/>
</dbReference>
<dbReference type="InterPro" id="IPR049439">
    <property type="entry name" value="TRAFD1-XIAF1_Znf"/>
</dbReference>
<feature type="region of interest" description="Disordered" evidence="5">
    <location>
        <begin position="215"/>
        <end position="244"/>
    </location>
</feature>
<evidence type="ECO:0000256" key="1">
    <source>
        <dbReference type="ARBA" id="ARBA00022723"/>
    </source>
</evidence>
<dbReference type="OMA" id="MDHEADE"/>
<evidence type="ECO:0000313" key="7">
    <source>
        <dbReference type="Ensembl" id="ENSDLAP00005023867.2"/>
    </source>
</evidence>
<dbReference type="Gene3D" id="3.30.40.10">
    <property type="entry name" value="Zinc/RING finger domain, C3HC4 (zinc finger)"/>
    <property type="match status" value="2"/>
</dbReference>
<dbReference type="GO" id="GO:0005739">
    <property type="term" value="C:mitochondrion"/>
    <property type="evidence" value="ECO:0007669"/>
    <property type="project" value="TreeGrafter"/>
</dbReference>
<gene>
    <name evidence="7" type="primary">xaf1</name>
</gene>
<organism evidence="7 8">
    <name type="scientific">Dicentrarchus labrax</name>
    <name type="common">European seabass</name>
    <name type="synonym">Morone labrax</name>
    <dbReference type="NCBI Taxonomy" id="13489"/>
    <lineage>
        <taxon>Eukaryota</taxon>
        <taxon>Metazoa</taxon>
        <taxon>Chordata</taxon>
        <taxon>Craniata</taxon>
        <taxon>Vertebrata</taxon>
        <taxon>Euteleostomi</taxon>
        <taxon>Actinopterygii</taxon>
        <taxon>Neopterygii</taxon>
        <taxon>Teleostei</taxon>
        <taxon>Neoteleostei</taxon>
        <taxon>Acanthomorphata</taxon>
        <taxon>Eupercaria</taxon>
        <taxon>Moronidae</taxon>
        <taxon>Dicentrarchus</taxon>
    </lineage>
</organism>
<keyword evidence="8" id="KW-1185">Reference proteome</keyword>
<dbReference type="PANTHER" id="PTHR16295:SF17">
    <property type="entry name" value="XIAP-ASSOCIATED FACTOR 1"/>
    <property type="match status" value="1"/>
</dbReference>
<proteinExistence type="predicted"/>
<dbReference type="InterPro" id="IPR013083">
    <property type="entry name" value="Znf_RING/FYVE/PHD"/>
</dbReference>
<dbReference type="InterPro" id="IPR001293">
    <property type="entry name" value="Znf_TRAF"/>
</dbReference>
<evidence type="ECO:0000256" key="3">
    <source>
        <dbReference type="ARBA" id="ARBA00022833"/>
    </source>
</evidence>
<keyword evidence="3 4" id="KW-0862">Zinc</keyword>
<keyword evidence="2 4" id="KW-0863">Zinc-finger</keyword>
<evidence type="ECO:0000259" key="6">
    <source>
        <dbReference type="PROSITE" id="PS50145"/>
    </source>
</evidence>
<dbReference type="GO" id="GO:0008270">
    <property type="term" value="F:zinc ion binding"/>
    <property type="evidence" value="ECO:0007669"/>
    <property type="project" value="UniProtKB-KW"/>
</dbReference>
<name>A0A8C4GPI0_DICLA</name>
<evidence type="ECO:0000313" key="8">
    <source>
        <dbReference type="Proteomes" id="UP000694389"/>
    </source>
</evidence>
<dbReference type="GeneTree" id="ENSGT00530000063869"/>
<evidence type="ECO:0000256" key="2">
    <source>
        <dbReference type="ARBA" id="ARBA00022771"/>
    </source>
</evidence>
<feature type="compositionally biased region" description="Acidic residues" evidence="5">
    <location>
        <begin position="224"/>
        <end position="237"/>
    </location>
</feature>
<dbReference type="OrthoDB" id="193703at2759"/>
<dbReference type="CTD" id="54739"/>
<reference evidence="7" key="2">
    <citation type="submission" date="2025-09" db="UniProtKB">
        <authorList>
            <consortium name="Ensembl"/>
        </authorList>
    </citation>
    <scope>IDENTIFICATION</scope>
</reference>
<feature type="domain" description="TRAF-type" evidence="6">
    <location>
        <begin position="63"/>
        <end position="134"/>
    </location>
</feature>
<dbReference type="AlphaFoldDB" id="A0A8C4GPI0"/>
<sequence length="302" mass="34396">MCGITCAGSDHFTFCSAELRRNSRSIPCHLIIIHSFLAMDKKEATRTCGQCHKEVAEANFALHESHCSRFLCLCPDCDESVPREQLDQHREEQHTQVRCSKCNQKMQRCYLADHESDECVERLQSCKFCELEMPWKDLNEHCLACGSRTELCRDCGRYITLRDLPEHGLTCSDTDNGSGPPQTTSKQPANNTKKTWMCDRCMASFPAEQINEHELDCVPTTRSDDEEDEPEEEEGEHEGDFSTPWLSRTYKSTALLDRASNGPWGDGGDPDQISTCPHCHLALPLRTLSWHKFKCQIHIVLK</sequence>
<feature type="region of interest" description="Disordered" evidence="5">
    <location>
        <begin position="171"/>
        <end position="191"/>
    </location>
</feature>
<dbReference type="Proteomes" id="UP000694389">
    <property type="component" value="Unassembled WGS sequence"/>
</dbReference>
<accession>A0A8C4GPI0</accession>
<evidence type="ECO:0000256" key="5">
    <source>
        <dbReference type="SAM" id="MobiDB-lite"/>
    </source>
</evidence>
<dbReference type="RefSeq" id="XP_051255539.1">
    <property type="nucleotide sequence ID" value="XM_051399579.1"/>
</dbReference>
<dbReference type="GeneID" id="127363101"/>
<protein>
    <recommendedName>
        <fullName evidence="6">TRAF-type domain-containing protein</fullName>
    </recommendedName>
</protein>
<dbReference type="PANTHER" id="PTHR16295">
    <property type="entry name" value="TRAF-TYPE ZINC FINGER PROTEIN-RELATED"/>
    <property type="match status" value="1"/>
</dbReference>
<dbReference type="Pfam" id="PF21366">
    <property type="entry name" value="TRAFD1-XIAF1_ZnF"/>
    <property type="match status" value="1"/>
</dbReference>
<feature type="zinc finger region" description="TRAF-type" evidence="4">
    <location>
        <begin position="63"/>
        <end position="134"/>
    </location>
</feature>
<dbReference type="InterPro" id="IPR051986">
    <property type="entry name" value="Innate_Immune_Apopt_Reg"/>
</dbReference>
<keyword evidence="1 4" id="KW-0479">Metal-binding</keyword>
<dbReference type="Ensembl" id="ENSDLAT00005025532.2">
    <property type="protein sequence ID" value="ENSDLAP00005023867.2"/>
    <property type="gene ID" value="ENSDLAG00005010927.2"/>
</dbReference>